<name>A0A6B4JQL0_CLOBO</name>
<dbReference type="PROSITE" id="PS50234">
    <property type="entry name" value="VWFA"/>
    <property type="match status" value="1"/>
</dbReference>
<comment type="caution">
    <text evidence="1">The sequence shown here is derived from an EMBL/GenBank/DDBJ whole genome shotgun (WGS) entry which is preliminary data.</text>
</comment>
<dbReference type="AlphaFoldDB" id="A0A6B4JQL0"/>
<dbReference type="CDD" id="cd00198">
    <property type="entry name" value="vWFA"/>
    <property type="match status" value="1"/>
</dbReference>
<evidence type="ECO:0000313" key="2">
    <source>
        <dbReference type="Proteomes" id="UP000486903"/>
    </source>
</evidence>
<proteinExistence type="predicted"/>
<protein>
    <submittedName>
        <fullName evidence="1">VWA domain-containing protein</fullName>
    </submittedName>
</protein>
<dbReference type="SMART" id="SM00327">
    <property type="entry name" value="VWA"/>
    <property type="match status" value="1"/>
</dbReference>
<dbReference type="Proteomes" id="UP000486903">
    <property type="component" value="Unassembled WGS sequence"/>
</dbReference>
<dbReference type="Gene3D" id="3.40.50.410">
    <property type="entry name" value="von Willebrand factor, type A domain"/>
    <property type="match status" value="1"/>
</dbReference>
<sequence>MRNIIKNAFIMHYKKRWEIYRVLSIFLLVTLISTFVNMTLINVKADNSVGDKPSFEIQIDEAKPNPAIVGEDILIKGKIIPKPFEMEMERQKKEIVLVLDTSGSMNEKVGKVCTNNRGWYCKTHNSSDLYHRESLFYHNWINDYCEEHGKVGQHYASYSKSTKMEELKKAANNFIDKMKDVPDLKICIVNYSSEATINPCGYNGDKNSASVEEDRHHTIPNYKSLGTKFLNSNDNTLHSMINGLKALGGTNTGEGLRKAEYMLEQGDKDAKKTIVFMSDGLPTYYSVYKNHQNVQKYYWVLKYSWDNGYHWEKEYYWKEEDYWDYYTSTDDTFPNYAGTGNSDDQGCCKKYAKKIGEIIKSNNSNVFSLGYGLGNKNSDANKIMKEIHDSMGGAEKDFFATDTGAIDEIFNQIADKIIESYTIDNLEMAMNFKSEDSFTLKVGGNTVKLNNVIYKKVYENNGKIRYEADEVPFEFVIKGSKVGEYENLFKDSKGKFSWKGNDISIPITIPDNFITKIEANELPYIQVKLISEENIKSKNINEEIEVKYEITTKPFKYNVDSSLIVSDAQLNFDFGNNFNLIEPGSLEKINENENKYKVKLDEIQYELQKEGENQGKWVQIKPIEIKFKIKKSLNSGYGKLEFGKKKNNTILYTNFNGESTINSINTPIVNFEGEDLRHGIYNGINNDGTVNINTTIKSYLKESRINFGADFKYNGQKKVQLNVDKNIYIDGPIKIYKIDGNKLNLLYSIETIAEQKNYNINLNNFGLNNEDKILILYNECVPNILGTFINTIQADEEPSVSATINVIDKEMPELF</sequence>
<evidence type="ECO:0000313" key="1">
    <source>
        <dbReference type="EMBL" id="NFV26748.1"/>
    </source>
</evidence>
<dbReference type="SUPFAM" id="SSF53300">
    <property type="entry name" value="vWA-like"/>
    <property type="match status" value="1"/>
</dbReference>
<dbReference type="RefSeq" id="WP_003372579.1">
    <property type="nucleotide sequence ID" value="NZ_JACBBA010000001.1"/>
</dbReference>
<accession>A0A6B4JQL0</accession>
<organism evidence="1 2">
    <name type="scientific">Clostridium botulinum</name>
    <dbReference type="NCBI Taxonomy" id="1491"/>
    <lineage>
        <taxon>Bacteria</taxon>
        <taxon>Bacillati</taxon>
        <taxon>Bacillota</taxon>
        <taxon>Clostridia</taxon>
        <taxon>Eubacteriales</taxon>
        <taxon>Clostridiaceae</taxon>
        <taxon>Clostridium</taxon>
    </lineage>
</organism>
<dbReference type="InterPro" id="IPR051266">
    <property type="entry name" value="CLCR"/>
</dbReference>
<dbReference type="InterPro" id="IPR002035">
    <property type="entry name" value="VWF_A"/>
</dbReference>
<dbReference type="InterPro" id="IPR036465">
    <property type="entry name" value="vWFA_dom_sf"/>
</dbReference>
<reference evidence="1 2" key="1">
    <citation type="submission" date="2019-04" db="EMBL/GenBank/DDBJ databases">
        <title>Genome sequencing of Clostridium botulinum Groups I-IV and Clostridium butyricum.</title>
        <authorList>
            <person name="Brunt J."/>
            <person name="Van Vliet A.H.M."/>
            <person name="Stringer S.C."/>
            <person name="Carter A.T."/>
            <person name="Peck M.W."/>
        </authorList>
    </citation>
    <scope>NUCLEOTIDE SEQUENCE [LARGE SCALE GENOMIC DNA]</scope>
    <source>
        <strain evidence="1 2">BL81</strain>
    </source>
</reference>
<gene>
    <name evidence="1" type="ORF">FDG31_11315</name>
</gene>
<dbReference type="PANTHER" id="PTHR10579:SF43">
    <property type="entry name" value="ZINC FINGER (C3HC4-TYPE RING FINGER) FAMILY PROTEIN"/>
    <property type="match status" value="1"/>
</dbReference>
<dbReference type="EMBL" id="SXFB01000007">
    <property type="protein sequence ID" value="NFV26748.1"/>
    <property type="molecule type" value="Genomic_DNA"/>
</dbReference>
<dbReference type="PANTHER" id="PTHR10579">
    <property type="entry name" value="CALCIUM-ACTIVATED CHLORIDE CHANNEL REGULATOR"/>
    <property type="match status" value="1"/>
</dbReference>